<dbReference type="InterPro" id="IPR000792">
    <property type="entry name" value="Tscrpt_reg_LuxR_C"/>
</dbReference>
<feature type="domain" description="HTH luxR-type" evidence="1">
    <location>
        <begin position="329"/>
        <end position="394"/>
    </location>
</feature>
<dbReference type="PROSITE" id="PS50043">
    <property type="entry name" value="HTH_LUXR_2"/>
    <property type="match status" value="1"/>
</dbReference>
<evidence type="ECO:0000313" key="3">
    <source>
        <dbReference type="Proteomes" id="UP000706525"/>
    </source>
</evidence>
<accession>A0ABM8Y2U5</accession>
<dbReference type="InterPro" id="IPR036388">
    <property type="entry name" value="WH-like_DNA-bd_sf"/>
</dbReference>
<keyword evidence="3" id="KW-1185">Reference proteome</keyword>
<evidence type="ECO:0000259" key="1">
    <source>
        <dbReference type="PROSITE" id="PS50043"/>
    </source>
</evidence>
<dbReference type="SMART" id="SM00421">
    <property type="entry name" value="HTH_LUXR"/>
    <property type="match status" value="1"/>
</dbReference>
<name>A0ABM8Y2U5_9BURK</name>
<gene>
    <name evidence="2" type="ORF">LMG32289_06751</name>
</gene>
<evidence type="ECO:0000313" key="2">
    <source>
        <dbReference type="EMBL" id="CAG9187061.1"/>
    </source>
</evidence>
<dbReference type="RefSeq" id="WP_223995876.1">
    <property type="nucleotide sequence ID" value="NZ_CAJZAG010000025.1"/>
</dbReference>
<organism evidence="2 3">
    <name type="scientific">Cupriavidus pampae</name>
    <dbReference type="NCBI Taxonomy" id="659251"/>
    <lineage>
        <taxon>Bacteria</taxon>
        <taxon>Pseudomonadati</taxon>
        <taxon>Pseudomonadota</taxon>
        <taxon>Betaproteobacteria</taxon>
        <taxon>Burkholderiales</taxon>
        <taxon>Burkholderiaceae</taxon>
        <taxon>Cupriavidus</taxon>
    </lineage>
</organism>
<comment type="caution">
    <text evidence="2">The sequence shown here is derived from an EMBL/GenBank/DDBJ whole genome shotgun (WGS) entry which is preliminary data.</text>
</comment>
<dbReference type="InterPro" id="IPR016032">
    <property type="entry name" value="Sig_transdc_resp-reg_C-effctor"/>
</dbReference>
<dbReference type="Pfam" id="PF00196">
    <property type="entry name" value="GerE"/>
    <property type="match status" value="1"/>
</dbReference>
<dbReference type="CDD" id="cd06170">
    <property type="entry name" value="LuxR_C_like"/>
    <property type="match status" value="1"/>
</dbReference>
<sequence length="423" mass="45754">MGEHPSSDDQFHRLVDCIYESAMDVAAMPAALDLFSRYTCTTSPRYLIWDKLAGETRLGVTPHGCFTNAAAMPESMRILPAYVDDAARRCEYERLHGAMQSDARGAGEAIGTLTTMASPLIALAPQAVTHHGTYDCHGLEQGIRLFDTSDVCVLMSAMADGSHLAGELSSDHRERRLAHVMPHWARAARMQHRNFELSGLASMGLAGLDTLDFGVMVLQADLRVRYANSWAESLVQADTHLSLEHGVLRARTEPLQGVLTKMLQSAALGGRNGAAAAGSWMHITSGGQPVPLIVMPLVSRQPVEGPWQLPAAMLLMGNSESRSVLDAAVLTSLFGLSRKESIIAIRLAAGETLNEIAEREFLSPHTVRVHIRDTLRKTGTHRQSELVRLLHLLPGVDLGRAGAATAASAATEARPVRQTARAR</sequence>
<reference evidence="2 3" key="1">
    <citation type="submission" date="2021-08" db="EMBL/GenBank/DDBJ databases">
        <authorList>
            <person name="Peeters C."/>
        </authorList>
    </citation>
    <scope>NUCLEOTIDE SEQUENCE [LARGE SCALE GENOMIC DNA]</scope>
    <source>
        <strain evidence="2 3">LMG 32289</strain>
    </source>
</reference>
<proteinExistence type="predicted"/>
<dbReference type="SUPFAM" id="SSF46894">
    <property type="entry name" value="C-terminal effector domain of the bipartite response regulators"/>
    <property type="match status" value="1"/>
</dbReference>
<dbReference type="Gene3D" id="1.10.10.10">
    <property type="entry name" value="Winged helix-like DNA-binding domain superfamily/Winged helix DNA-binding domain"/>
    <property type="match status" value="1"/>
</dbReference>
<protein>
    <recommendedName>
        <fullName evidence="1">HTH luxR-type domain-containing protein</fullName>
    </recommendedName>
</protein>
<dbReference type="Proteomes" id="UP000706525">
    <property type="component" value="Unassembled WGS sequence"/>
</dbReference>
<dbReference type="EMBL" id="CAJZAG010000025">
    <property type="protein sequence ID" value="CAG9187061.1"/>
    <property type="molecule type" value="Genomic_DNA"/>
</dbReference>